<proteinExistence type="predicted"/>
<feature type="transmembrane region" description="Helical" evidence="1">
    <location>
        <begin position="53"/>
        <end position="75"/>
    </location>
</feature>
<keyword evidence="1" id="KW-0812">Transmembrane</keyword>
<reference evidence="2 3" key="1">
    <citation type="submission" date="2017-06" db="EMBL/GenBank/DDBJ databases">
        <title>Ensifer strains isolated from leguminous trees and herbs display diverse denitrification phenotypes with some acting as strong N2O sinks.</title>
        <authorList>
            <person name="Woliy K."/>
            <person name="Mania D."/>
            <person name="Bakken L.R."/>
            <person name="Frostegard A."/>
        </authorList>
    </citation>
    <scope>NUCLEOTIDE SEQUENCE [LARGE SCALE GENOMIC DNA]</scope>
    <source>
        <strain evidence="2 3">AC50a</strain>
    </source>
</reference>
<organism evidence="2 3">
    <name type="scientific">Rhizobium meliloti</name>
    <name type="common">Ensifer meliloti</name>
    <name type="synonym">Sinorhizobium meliloti</name>
    <dbReference type="NCBI Taxonomy" id="382"/>
    <lineage>
        <taxon>Bacteria</taxon>
        <taxon>Pseudomonadati</taxon>
        <taxon>Pseudomonadota</taxon>
        <taxon>Alphaproteobacteria</taxon>
        <taxon>Hyphomicrobiales</taxon>
        <taxon>Rhizobiaceae</taxon>
        <taxon>Sinorhizobium/Ensifer group</taxon>
        <taxon>Sinorhizobium</taxon>
    </lineage>
</organism>
<name>A0A2J0YST2_RHIML</name>
<dbReference type="EMBL" id="NJGD01000046">
    <property type="protein sequence ID" value="PJR08379.1"/>
    <property type="molecule type" value="Genomic_DNA"/>
</dbReference>
<sequence length="87" mass="8986">MTSQAFVAPRALTLPSAWDGMEQTMVAAGALDAADQATVLAAAQKAFSAATDIVVQGITVAVLVLWIVVALMVALRPFGIAISRQES</sequence>
<keyword evidence="1" id="KW-0472">Membrane</keyword>
<evidence type="ECO:0000313" key="2">
    <source>
        <dbReference type="EMBL" id="PJR08379.1"/>
    </source>
</evidence>
<dbReference type="AlphaFoldDB" id="A0A2J0YST2"/>
<keyword evidence="1" id="KW-1133">Transmembrane helix</keyword>
<protein>
    <submittedName>
        <fullName evidence="2">Uncharacterized protein</fullName>
    </submittedName>
</protein>
<comment type="caution">
    <text evidence="2">The sequence shown here is derived from an EMBL/GenBank/DDBJ whole genome shotgun (WGS) entry which is preliminary data.</text>
</comment>
<evidence type="ECO:0000313" key="3">
    <source>
        <dbReference type="Proteomes" id="UP000231987"/>
    </source>
</evidence>
<dbReference type="Proteomes" id="UP000231987">
    <property type="component" value="Unassembled WGS sequence"/>
</dbReference>
<gene>
    <name evidence="2" type="ORF">CEJ86_33050</name>
</gene>
<evidence type="ECO:0000256" key="1">
    <source>
        <dbReference type="SAM" id="Phobius"/>
    </source>
</evidence>
<accession>A0A2J0YST2</accession>